<dbReference type="OrthoDB" id="7873770at2"/>
<reference evidence="1 2" key="1">
    <citation type="submission" date="2016-04" db="EMBL/GenBank/DDBJ databases">
        <title>Deep-sea bacteria in the southern Pacific.</title>
        <authorList>
            <person name="Tang K."/>
        </authorList>
    </citation>
    <scope>NUCLEOTIDE SEQUENCE [LARGE SCALE GENOMIC DNA]</scope>
    <source>
        <strain evidence="1 2">JLT2014</strain>
    </source>
</reference>
<dbReference type="EMBL" id="CP015093">
    <property type="protein sequence ID" value="APZ53722.1"/>
    <property type="molecule type" value="Genomic_DNA"/>
</dbReference>
<name>A0A1P8UWF4_9RHOB</name>
<dbReference type="RefSeq" id="WP_076702556.1">
    <property type="nucleotide sequence ID" value="NZ_CP015093.1"/>
</dbReference>
<keyword evidence="2" id="KW-1185">Reference proteome</keyword>
<protein>
    <submittedName>
        <fullName evidence="1">Uncharacterized protein</fullName>
    </submittedName>
</protein>
<evidence type="ECO:0000313" key="1">
    <source>
        <dbReference type="EMBL" id="APZ53722.1"/>
    </source>
</evidence>
<dbReference type="AlphaFoldDB" id="A0A1P8UWF4"/>
<sequence length="68" mass="7304">MSALVDLLGRRPVMRPIVGRRTGERPAFGREVREGVAIAHVPYATTTSSAALTMPVSLPAMPWEVSDA</sequence>
<dbReference type="Proteomes" id="UP000187059">
    <property type="component" value="Chromosome"/>
</dbReference>
<organism evidence="1 2">
    <name type="scientific">Salipiger abyssi</name>
    <dbReference type="NCBI Taxonomy" id="1250539"/>
    <lineage>
        <taxon>Bacteria</taxon>
        <taxon>Pseudomonadati</taxon>
        <taxon>Pseudomonadota</taxon>
        <taxon>Alphaproteobacteria</taxon>
        <taxon>Rhodobacterales</taxon>
        <taxon>Roseobacteraceae</taxon>
        <taxon>Salipiger</taxon>
    </lineage>
</organism>
<gene>
    <name evidence="1" type="ORF">Ga0080574_TMP3388</name>
</gene>
<dbReference type="KEGG" id="paby:Ga0080574_TMP3388"/>
<dbReference type="STRING" id="1250539.Ga0080574_TMP3388"/>
<accession>A0A1P8UWF4</accession>
<evidence type="ECO:0000313" key="2">
    <source>
        <dbReference type="Proteomes" id="UP000187059"/>
    </source>
</evidence>
<proteinExistence type="predicted"/>